<dbReference type="EMBL" id="KV417687">
    <property type="protein sequence ID" value="KZP10047.1"/>
    <property type="molecule type" value="Genomic_DNA"/>
</dbReference>
<dbReference type="AlphaFoldDB" id="A0A165YYC2"/>
<reference evidence="2" key="1">
    <citation type="journal article" date="2016" name="Mol. Biol. Evol.">
        <title>Comparative Genomics of Early-Diverging Mushroom-Forming Fungi Provides Insights into the Origins of Lignocellulose Decay Capabilities.</title>
        <authorList>
            <person name="Nagy L.G."/>
            <person name="Riley R."/>
            <person name="Tritt A."/>
            <person name="Adam C."/>
            <person name="Daum C."/>
            <person name="Floudas D."/>
            <person name="Sun H."/>
            <person name="Yadav J.S."/>
            <person name="Pangilinan J."/>
            <person name="Larsson K.H."/>
            <person name="Matsuura K."/>
            <person name="Barry K."/>
            <person name="Labutti K."/>
            <person name="Kuo R."/>
            <person name="Ohm R.A."/>
            <person name="Bhattacharya S.S."/>
            <person name="Shirouzu T."/>
            <person name="Yoshinaga Y."/>
            <person name="Martin F.M."/>
            <person name="Grigoriev I.V."/>
            <person name="Hibbett D.S."/>
        </authorList>
    </citation>
    <scope>NUCLEOTIDE SEQUENCE [LARGE SCALE GENOMIC DNA]</scope>
    <source>
        <strain evidence="2">CBS 109695</strain>
    </source>
</reference>
<gene>
    <name evidence="2" type="ORF">FIBSPDRAFT_665870</name>
</gene>
<proteinExistence type="predicted"/>
<feature type="non-terminal residue" evidence="2">
    <location>
        <position position="167"/>
    </location>
</feature>
<feature type="domain" description="DUF6570" evidence="1">
    <location>
        <begin position="99"/>
        <end position="161"/>
    </location>
</feature>
<dbReference type="InterPro" id="IPR046700">
    <property type="entry name" value="DUF6570"/>
</dbReference>
<evidence type="ECO:0000313" key="2">
    <source>
        <dbReference type="EMBL" id="KZP10047.1"/>
    </source>
</evidence>
<protein>
    <recommendedName>
        <fullName evidence="1">DUF6570 domain-containing protein</fullName>
    </recommendedName>
</protein>
<name>A0A165YYC2_9AGAM</name>
<organism evidence="2">
    <name type="scientific">Athelia psychrophila</name>
    <dbReference type="NCBI Taxonomy" id="1759441"/>
    <lineage>
        <taxon>Eukaryota</taxon>
        <taxon>Fungi</taxon>
        <taxon>Dikarya</taxon>
        <taxon>Basidiomycota</taxon>
        <taxon>Agaricomycotina</taxon>
        <taxon>Agaricomycetes</taxon>
        <taxon>Agaricomycetidae</taxon>
        <taxon>Atheliales</taxon>
        <taxon>Atheliaceae</taxon>
        <taxon>Athelia</taxon>
    </lineage>
</organism>
<feature type="non-terminal residue" evidence="2">
    <location>
        <position position="1"/>
    </location>
</feature>
<dbReference type="OrthoDB" id="3202965at2759"/>
<evidence type="ECO:0000259" key="1">
    <source>
        <dbReference type="Pfam" id="PF20209"/>
    </source>
</evidence>
<dbReference type="Pfam" id="PF20209">
    <property type="entry name" value="DUF6570"/>
    <property type="match status" value="1"/>
</dbReference>
<accession>A0A165YYC2</accession>
<sequence length="167" mass="18666">WPPSPPDHAVKERIVREFCQRQCSVNVEEIGCAVCAQLTLKNDAKYLDLLEYSHLLESSVGGSRIKRKRDSDPVCEVDGPLLANMDNLVCTDCHVLVSKSKTPLLSLANSMWLGEVPEQLKGLSYAEKMLVTRVRHNHCVMRVSSGSRKMSANVITFENPTAYVYDS</sequence>